<keyword evidence="5" id="KW-1185">Reference proteome</keyword>
<dbReference type="SUPFAM" id="SSF63411">
    <property type="entry name" value="LuxS/MPP-like metallohydrolase"/>
    <property type="match status" value="2"/>
</dbReference>
<dbReference type="AlphaFoldDB" id="A0A2U2RLK3"/>
<protein>
    <submittedName>
        <fullName evidence="4">Peptidase M16</fullName>
    </submittedName>
</protein>
<dbReference type="InterPro" id="IPR011765">
    <property type="entry name" value="Pept_M16_N"/>
</dbReference>
<sequence>MPLDLTFDDAARDQLLSDGTAGPLVRRSILPGGVRLLTETDRSVRSATVGLWLPVGSRDETPAHAGSTHALEHLLFKGTDRRSALDIATAFDEVGGESNAVTAKEHTLYHGRVRSADLPLALDVLTDMVTSSTLAPSALETEREVILEELAMAQDDPTDSGYEEFLAQVLGPDTPMGRPVGGTVESVSALTDADVRAHFSEHYRSGNLVVTAVGDLDHDAVAAQLTDRLAAGGWSLDESALPFARRPALERTVPTEGTTRGSASAVPTHRLVRPLEQTHIYLGGPSIGATSEDRHAMNVLMAILGGGMSSRLFQHIREERGLVYTVYSFSAAYRDAGLFGLYAACRPSRAEQVVEMMGAELEAMRDGGVTDDEMRRALGQITGALALGLEDTASRMGRLGSLELVQGRYSTVDEAVARMASVSAEDVRDLADRLAGSFTTRVDVGPEPG</sequence>
<comment type="similarity">
    <text evidence="1">Belongs to the peptidase M16 family.</text>
</comment>
<dbReference type="InterPro" id="IPR011249">
    <property type="entry name" value="Metalloenz_LuxS/M16"/>
</dbReference>
<evidence type="ECO:0000313" key="4">
    <source>
        <dbReference type="EMBL" id="PWH06750.1"/>
    </source>
</evidence>
<feature type="domain" description="Peptidase M16 C-terminal" evidence="3">
    <location>
        <begin position="190"/>
        <end position="378"/>
    </location>
</feature>
<evidence type="ECO:0000313" key="5">
    <source>
        <dbReference type="Proteomes" id="UP000245590"/>
    </source>
</evidence>
<dbReference type="PANTHER" id="PTHR11851:SF49">
    <property type="entry name" value="MITOCHONDRIAL-PROCESSING PEPTIDASE SUBUNIT ALPHA"/>
    <property type="match status" value="1"/>
</dbReference>
<dbReference type="PANTHER" id="PTHR11851">
    <property type="entry name" value="METALLOPROTEASE"/>
    <property type="match status" value="1"/>
</dbReference>
<evidence type="ECO:0000259" key="2">
    <source>
        <dbReference type="Pfam" id="PF00675"/>
    </source>
</evidence>
<evidence type="ECO:0000256" key="1">
    <source>
        <dbReference type="ARBA" id="ARBA00007261"/>
    </source>
</evidence>
<dbReference type="Proteomes" id="UP000245590">
    <property type="component" value="Unassembled WGS sequence"/>
</dbReference>
<feature type="domain" description="Peptidase M16 N-terminal" evidence="2">
    <location>
        <begin position="36"/>
        <end position="180"/>
    </location>
</feature>
<dbReference type="EMBL" id="QFKX01000002">
    <property type="protein sequence ID" value="PWH06750.1"/>
    <property type="molecule type" value="Genomic_DNA"/>
</dbReference>
<accession>A0A2U2RLK3</accession>
<gene>
    <name evidence="4" type="ORF">DEO23_07455</name>
</gene>
<comment type="caution">
    <text evidence="4">The sequence shown here is derived from an EMBL/GenBank/DDBJ whole genome shotgun (WGS) entry which is preliminary data.</text>
</comment>
<dbReference type="GO" id="GO:0046872">
    <property type="term" value="F:metal ion binding"/>
    <property type="evidence" value="ECO:0007669"/>
    <property type="project" value="InterPro"/>
</dbReference>
<dbReference type="RefSeq" id="WP_109275345.1">
    <property type="nucleotide sequence ID" value="NZ_QFKX01000002.1"/>
</dbReference>
<organism evidence="4 5">
    <name type="scientific">Brachybacterium endophyticum</name>
    <dbReference type="NCBI Taxonomy" id="2182385"/>
    <lineage>
        <taxon>Bacteria</taxon>
        <taxon>Bacillati</taxon>
        <taxon>Actinomycetota</taxon>
        <taxon>Actinomycetes</taxon>
        <taxon>Micrococcales</taxon>
        <taxon>Dermabacteraceae</taxon>
        <taxon>Brachybacterium</taxon>
    </lineage>
</organism>
<dbReference type="InterPro" id="IPR007863">
    <property type="entry name" value="Peptidase_M16_C"/>
</dbReference>
<dbReference type="Pfam" id="PF00675">
    <property type="entry name" value="Peptidase_M16"/>
    <property type="match status" value="1"/>
</dbReference>
<dbReference type="OrthoDB" id="9811314at2"/>
<evidence type="ECO:0000259" key="3">
    <source>
        <dbReference type="Pfam" id="PF05193"/>
    </source>
</evidence>
<dbReference type="Gene3D" id="3.30.830.10">
    <property type="entry name" value="Metalloenzyme, LuxS/M16 peptidase-like"/>
    <property type="match status" value="2"/>
</dbReference>
<reference evidence="4 5" key="1">
    <citation type="submission" date="2018-05" db="EMBL/GenBank/DDBJ databases">
        <title>Brachybacterium sp. M1HQ-2T, whole genome shotgun sequence.</title>
        <authorList>
            <person name="Tuo L."/>
        </authorList>
    </citation>
    <scope>NUCLEOTIDE SEQUENCE [LARGE SCALE GENOMIC DNA]</scope>
    <source>
        <strain evidence="4 5">M1HQ-2</strain>
    </source>
</reference>
<dbReference type="InterPro" id="IPR050361">
    <property type="entry name" value="MPP/UQCRC_Complex"/>
</dbReference>
<name>A0A2U2RLK3_9MICO</name>
<dbReference type="Pfam" id="PF05193">
    <property type="entry name" value="Peptidase_M16_C"/>
    <property type="match status" value="1"/>
</dbReference>
<proteinExistence type="inferred from homology"/>